<evidence type="ECO:0000313" key="4">
    <source>
        <dbReference type="Proteomes" id="UP000182740"/>
    </source>
</evidence>
<dbReference type="STRING" id="546364.SAMN04489730_8442"/>
<sequence>MRARFVQAVIGTAFLGALVLAPAAQASEPPPQNGPTIGGGPYIGDGKPLATPPAGTAKAATR</sequence>
<dbReference type="Proteomes" id="UP000182740">
    <property type="component" value="Unassembled WGS sequence"/>
</dbReference>
<organism evidence="3 4">
    <name type="scientific">Amycolatopsis australiensis</name>
    <dbReference type="NCBI Taxonomy" id="546364"/>
    <lineage>
        <taxon>Bacteria</taxon>
        <taxon>Bacillati</taxon>
        <taxon>Actinomycetota</taxon>
        <taxon>Actinomycetes</taxon>
        <taxon>Pseudonocardiales</taxon>
        <taxon>Pseudonocardiaceae</taxon>
        <taxon>Amycolatopsis</taxon>
    </lineage>
</organism>
<feature type="chain" id="PRO_5012295287" evidence="2">
    <location>
        <begin position="27"/>
        <end position="62"/>
    </location>
</feature>
<dbReference type="RefSeq" id="WP_072481451.1">
    <property type="nucleotide sequence ID" value="NZ_FPJG01000006.1"/>
</dbReference>
<feature type="region of interest" description="Disordered" evidence="1">
    <location>
        <begin position="25"/>
        <end position="62"/>
    </location>
</feature>
<protein>
    <submittedName>
        <fullName evidence="3">Uncharacterized protein</fullName>
    </submittedName>
</protein>
<keyword evidence="4" id="KW-1185">Reference proteome</keyword>
<evidence type="ECO:0000313" key="3">
    <source>
        <dbReference type="EMBL" id="SFW92177.1"/>
    </source>
</evidence>
<evidence type="ECO:0000256" key="1">
    <source>
        <dbReference type="SAM" id="MobiDB-lite"/>
    </source>
</evidence>
<gene>
    <name evidence="3" type="ORF">SAMN04489730_8442</name>
</gene>
<name>A0A1K1T6C9_9PSEU</name>
<evidence type="ECO:0000256" key="2">
    <source>
        <dbReference type="SAM" id="SignalP"/>
    </source>
</evidence>
<proteinExistence type="predicted"/>
<feature type="compositionally biased region" description="Low complexity" evidence="1">
    <location>
        <begin position="46"/>
        <end position="62"/>
    </location>
</feature>
<feature type="signal peptide" evidence="2">
    <location>
        <begin position="1"/>
        <end position="26"/>
    </location>
</feature>
<dbReference type="AlphaFoldDB" id="A0A1K1T6C9"/>
<accession>A0A1K1T6C9</accession>
<dbReference type="EMBL" id="FPJG01000006">
    <property type="protein sequence ID" value="SFW92177.1"/>
    <property type="molecule type" value="Genomic_DNA"/>
</dbReference>
<reference evidence="4" key="1">
    <citation type="submission" date="2016-11" db="EMBL/GenBank/DDBJ databases">
        <authorList>
            <person name="Varghese N."/>
            <person name="Submissions S."/>
        </authorList>
    </citation>
    <scope>NUCLEOTIDE SEQUENCE [LARGE SCALE GENOMIC DNA]</scope>
    <source>
        <strain evidence="4">DSM 44671</strain>
    </source>
</reference>
<keyword evidence="2" id="KW-0732">Signal</keyword>